<sequence>MEDEDYSGESEFYDWVNDISQPRSYWDELRKQREDEVKMNKDPKKNDMRNMIKKYDIIFS</sequence>
<reference evidence="1" key="1">
    <citation type="submission" date="2019-07" db="EMBL/GenBank/DDBJ databases">
        <authorList>
            <person name="Dittberner H."/>
        </authorList>
    </citation>
    <scope>NUCLEOTIDE SEQUENCE [LARGE SCALE GENOMIC DNA]</scope>
</reference>
<gene>
    <name evidence="1" type="ORF">ANE_LOCUS19059</name>
</gene>
<dbReference type="AlphaFoldDB" id="A0A565C4U0"/>
<dbReference type="OrthoDB" id="3045089at2759"/>
<proteinExistence type="predicted"/>
<accession>A0A565C4U0</accession>
<evidence type="ECO:0000313" key="1">
    <source>
        <dbReference type="EMBL" id="VVB08615.1"/>
    </source>
</evidence>
<comment type="caution">
    <text evidence="1">The sequence shown here is derived from an EMBL/GenBank/DDBJ whole genome shotgun (WGS) entry which is preliminary data.</text>
</comment>
<name>A0A565C4U0_9BRAS</name>
<protein>
    <submittedName>
        <fullName evidence="1">Uncharacterized protein</fullName>
    </submittedName>
</protein>
<dbReference type="EMBL" id="CABITT030000006">
    <property type="protein sequence ID" value="VVB08615.1"/>
    <property type="molecule type" value="Genomic_DNA"/>
</dbReference>
<evidence type="ECO:0000313" key="2">
    <source>
        <dbReference type="Proteomes" id="UP000489600"/>
    </source>
</evidence>
<organism evidence="1 2">
    <name type="scientific">Arabis nemorensis</name>
    <dbReference type="NCBI Taxonomy" id="586526"/>
    <lineage>
        <taxon>Eukaryota</taxon>
        <taxon>Viridiplantae</taxon>
        <taxon>Streptophyta</taxon>
        <taxon>Embryophyta</taxon>
        <taxon>Tracheophyta</taxon>
        <taxon>Spermatophyta</taxon>
        <taxon>Magnoliopsida</taxon>
        <taxon>eudicotyledons</taxon>
        <taxon>Gunneridae</taxon>
        <taxon>Pentapetalae</taxon>
        <taxon>rosids</taxon>
        <taxon>malvids</taxon>
        <taxon>Brassicales</taxon>
        <taxon>Brassicaceae</taxon>
        <taxon>Arabideae</taxon>
        <taxon>Arabis</taxon>
    </lineage>
</organism>
<dbReference type="Proteomes" id="UP000489600">
    <property type="component" value="Unassembled WGS sequence"/>
</dbReference>
<keyword evidence="2" id="KW-1185">Reference proteome</keyword>